<evidence type="ECO:0000313" key="1">
    <source>
        <dbReference type="EMBL" id="MBA2224587.1"/>
    </source>
</evidence>
<protein>
    <submittedName>
        <fullName evidence="1">Uncharacterized protein</fullName>
    </submittedName>
</protein>
<proteinExistence type="predicted"/>
<accession>A0A7V9AAD5</accession>
<dbReference type="RefSeq" id="WP_194536028.1">
    <property type="nucleotide sequence ID" value="NZ_JACEFB010000001.1"/>
</dbReference>
<evidence type="ECO:0000313" key="2">
    <source>
        <dbReference type="Proteomes" id="UP000542342"/>
    </source>
</evidence>
<keyword evidence="2" id="KW-1185">Reference proteome</keyword>
<dbReference type="AlphaFoldDB" id="A0A7V9AAD5"/>
<organism evidence="1 2">
    <name type="scientific">Thermogemmata fonticola</name>
    <dbReference type="NCBI Taxonomy" id="2755323"/>
    <lineage>
        <taxon>Bacteria</taxon>
        <taxon>Pseudomonadati</taxon>
        <taxon>Planctomycetota</taxon>
        <taxon>Planctomycetia</taxon>
        <taxon>Gemmatales</taxon>
        <taxon>Gemmataceae</taxon>
        <taxon>Thermogemmata</taxon>
    </lineage>
</organism>
<name>A0A7V9AAD5_9BACT</name>
<sequence length="74" mass="7568">MMVDARNTTPGGGLNPAALSVAEAARLLARASGWPITEAMLQADLAAGAPANADGTIHLVHYAAWLVREMGRGA</sequence>
<dbReference type="Proteomes" id="UP000542342">
    <property type="component" value="Unassembled WGS sequence"/>
</dbReference>
<gene>
    <name evidence="1" type="ORF">H0921_00225</name>
</gene>
<reference evidence="1 2" key="1">
    <citation type="submission" date="2020-07" db="EMBL/GenBank/DDBJ databases">
        <title>Thermogemmata thermophila gen. nov., sp. nov., a novel moderate thermophilic planctomycete from a Kamchatka hot spring.</title>
        <authorList>
            <person name="Elcheninov A.G."/>
            <person name="Podosokorskaya O.A."/>
            <person name="Kovaleva O.L."/>
            <person name="Novikov A."/>
            <person name="Bonch-Osmolovskaya E.A."/>
            <person name="Toshchakov S.V."/>
            <person name="Kublanov I.V."/>
        </authorList>
    </citation>
    <scope>NUCLEOTIDE SEQUENCE [LARGE SCALE GENOMIC DNA]</scope>
    <source>
        <strain evidence="1 2">2918</strain>
    </source>
</reference>
<comment type="caution">
    <text evidence="1">The sequence shown here is derived from an EMBL/GenBank/DDBJ whole genome shotgun (WGS) entry which is preliminary data.</text>
</comment>
<dbReference type="EMBL" id="JACEFB010000001">
    <property type="protein sequence ID" value="MBA2224587.1"/>
    <property type="molecule type" value="Genomic_DNA"/>
</dbReference>